<name>A0ABQ9VI59_SAGOE</name>
<reference evidence="1 2" key="1">
    <citation type="submission" date="2023-05" db="EMBL/GenBank/DDBJ databases">
        <title>B98-5 Cell Line De Novo Hybrid Assembly: An Optical Mapping Approach.</title>
        <authorList>
            <person name="Kananen K."/>
            <person name="Auerbach J.A."/>
            <person name="Kautto E."/>
            <person name="Blachly J.S."/>
        </authorList>
    </citation>
    <scope>NUCLEOTIDE SEQUENCE [LARGE SCALE GENOMIC DNA]</scope>
    <source>
        <strain evidence="1">B95-8</strain>
        <tissue evidence="1">Cell line</tissue>
    </source>
</reference>
<evidence type="ECO:0000313" key="2">
    <source>
        <dbReference type="Proteomes" id="UP001266305"/>
    </source>
</evidence>
<protein>
    <submittedName>
        <fullName evidence="1">Uncharacterized protein</fullName>
    </submittedName>
</protein>
<organism evidence="1 2">
    <name type="scientific">Saguinus oedipus</name>
    <name type="common">Cotton-top tamarin</name>
    <name type="synonym">Oedipomidas oedipus</name>
    <dbReference type="NCBI Taxonomy" id="9490"/>
    <lineage>
        <taxon>Eukaryota</taxon>
        <taxon>Metazoa</taxon>
        <taxon>Chordata</taxon>
        <taxon>Craniata</taxon>
        <taxon>Vertebrata</taxon>
        <taxon>Euteleostomi</taxon>
        <taxon>Mammalia</taxon>
        <taxon>Eutheria</taxon>
        <taxon>Euarchontoglires</taxon>
        <taxon>Primates</taxon>
        <taxon>Haplorrhini</taxon>
        <taxon>Platyrrhini</taxon>
        <taxon>Cebidae</taxon>
        <taxon>Callitrichinae</taxon>
        <taxon>Saguinus</taxon>
    </lineage>
</organism>
<comment type="caution">
    <text evidence="1">The sequence shown here is derived from an EMBL/GenBank/DDBJ whole genome shotgun (WGS) entry which is preliminary data.</text>
</comment>
<gene>
    <name evidence="1" type="ORF">P7K49_014204</name>
</gene>
<evidence type="ECO:0000313" key="1">
    <source>
        <dbReference type="EMBL" id="KAK2109039.1"/>
    </source>
</evidence>
<proteinExistence type="predicted"/>
<keyword evidence="2" id="KW-1185">Reference proteome</keyword>
<dbReference type="Proteomes" id="UP001266305">
    <property type="component" value="Unassembled WGS sequence"/>
</dbReference>
<sequence>MRVELELKVIVMVEGIVVEDDDGGVAAVEVVEVMGDKCGRSNCLGSSVGGKEAYQDLPSFDMCTRIQKELM</sequence>
<accession>A0ABQ9VI59</accession>
<dbReference type="EMBL" id="JASSZA010000006">
    <property type="protein sequence ID" value="KAK2109039.1"/>
    <property type="molecule type" value="Genomic_DNA"/>
</dbReference>